<evidence type="ECO:0000313" key="2">
    <source>
        <dbReference type="EMBL" id="GJU09057.1"/>
    </source>
</evidence>
<reference evidence="2" key="2">
    <citation type="submission" date="2022-01" db="EMBL/GenBank/DDBJ databases">
        <authorList>
            <person name="Yamashiro T."/>
            <person name="Shiraishi A."/>
            <person name="Satake H."/>
            <person name="Nakayama K."/>
        </authorList>
    </citation>
    <scope>NUCLEOTIDE SEQUENCE</scope>
</reference>
<name>A0ABQ5J939_9ASTR</name>
<sequence length="270" mass="31008">MATTPTIGWTTISRMYPRDNKVGAPATSLPLMIETPRRENLDRYCDYHGEKRHYTNDCYQLKRQLEAALESGKLNHLVKDVRQRGGNRGKQTRNGSANRKIINMVYEKSDSWKRKFQKKRRTADNRGRGRRLSGSESVCGSRCSSVGDVRPLLPQPMSDHSSSFNANSHGIIGVLWRTITANRKNRIGSYVRKRRLESKNYDEVHDSTWVIPIQHYLGTNMDERAPGHLIHHSCNDEISHPKGNCHTSSLERCYLRMQATRRQADSSRTT</sequence>
<reference evidence="2" key="1">
    <citation type="journal article" date="2022" name="Int. J. Mol. Sci.">
        <title>Draft Genome of Tanacetum Coccineum: Genomic Comparison of Closely Related Tanacetum-Family Plants.</title>
        <authorList>
            <person name="Yamashiro T."/>
            <person name="Shiraishi A."/>
            <person name="Nakayama K."/>
            <person name="Satake H."/>
        </authorList>
    </citation>
    <scope>NUCLEOTIDE SEQUENCE</scope>
</reference>
<evidence type="ECO:0008006" key="4">
    <source>
        <dbReference type="Google" id="ProtNLM"/>
    </source>
</evidence>
<accession>A0ABQ5J939</accession>
<evidence type="ECO:0000256" key="1">
    <source>
        <dbReference type="SAM" id="MobiDB-lite"/>
    </source>
</evidence>
<keyword evidence="3" id="KW-1185">Reference proteome</keyword>
<dbReference type="Proteomes" id="UP001151760">
    <property type="component" value="Unassembled WGS sequence"/>
</dbReference>
<proteinExistence type="predicted"/>
<organism evidence="2 3">
    <name type="scientific">Tanacetum coccineum</name>
    <dbReference type="NCBI Taxonomy" id="301880"/>
    <lineage>
        <taxon>Eukaryota</taxon>
        <taxon>Viridiplantae</taxon>
        <taxon>Streptophyta</taxon>
        <taxon>Embryophyta</taxon>
        <taxon>Tracheophyta</taxon>
        <taxon>Spermatophyta</taxon>
        <taxon>Magnoliopsida</taxon>
        <taxon>eudicotyledons</taxon>
        <taxon>Gunneridae</taxon>
        <taxon>Pentapetalae</taxon>
        <taxon>asterids</taxon>
        <taxon>campanulids</taxon>
        <taxon>Asterales</taxon>
        <taxon>Asteraceae</taxon>
        <taxon>Asteroideae</taxon>
        <taxon>Anthemideae</taxon>
        <taxon>Anthemidinae</taxon>
        <taxon>Tanacetum</taxon>
    </lineage>
</organism>
<gene>
    <name evidence="2" type="ORF">Tco_1125487</name>
</gene>
<feature type="region of interest" description="Disordered" evidence="1">
    <location>
        <begin position="113"/>
        <end position="136"/>
    </location>
</feature>
<evidence type="ECO:0000313" key="3">
    <source>
        <dbReference type="Proteomes" id="UP001151760"/>
    </source>
</evidence>
<comment type="caution">
    <text evidence="2">The sequence shown here is derived from an EMBL/GenBank/DDBJ whole genome shotgun (WGS) entry which is preliminary data.</text>
</comment>
<protein>
    <recommendedName>
        <fullName evidence="4">Reverse transcriptase domain-containing protein</fullName>
    </recommendedName>
</protein>
<dbReference type="EMBL" id="BQNB010021693">
    <property type="protein sequence ID" value="GJU09057.1"/>
    <property type="molecule type" value="Genomic_DNA"/>
</dbReference>